<name>A0A4V6A1C3_POPAL</name>
<dbReference type="AlphaFoldDB" id="A0A4V6A1C3"/>
<dbReference type="EMBL" id="RCHU01001160">
    <property type="protein sequence ID" value="TKR74745.1"/>
    <property type="molecule type" value="Genomic_DNA"/>
</dbReference>
<sequence>MPWRVGGWFRRKELRAERGGEEGRPGNDGDGEEMKATGDGEEKSLGWRERKTDRGKRGRVVWSVGVGQECERRPWFGQETEAAGEEERELGAKQRREVEERSGKRKGDQRLGKVVGRLQLKRE</sequence>
<accession>A0A4V6A1C3</accession>
<feature type="compositionally biased region" description="Basic and acidic residues" evidence="1">
    <location>
        <begin position="10"/>
        <end position="52"/>
    </location>
</feature>
<reference evidence="2" key="1">
    <citation type="submission" date="2018-10" db="EMBL/GenBank/DDBJ databases">
        <title>Population genomic analysis revealed the cold adaptation of white poplar.</title>
        <authorList>
            <person name="Liu Y.-J."/>
        </authorList>
    </citation>
    <scope>NUCLEOTIDE SEQUENCE [LARGE SCALE GENOMIC DNA]</scope>
    <source>
        <strain evidence="2">PAL-ZL1</strain>
    </source>
</reference>
<proteinExistence type="predicted"/>
<feature type="region of interest" description="Disordered" evidence="1">
    <location>
        <begin position="1"/>
        <end position="56"/>
    </location>
</feature>
<organism evidence="2">
    <name type="scientific">Populus alba</name>
    <name type="common">White poplar</name>
    <dbReference type="NCBI Taxonomy" id="43335"/>
    <lineage>
        <taxon>Eukaryota</taxon>
        <taxon>Viridiplantae</taxon>
        <taxon>Streptophyta</taxon>
        <taxon>Embryophyta</taxon>
        <taxon>Tracheophyta</taxon>
        <taxon>Spermatophyta</taxon>
        <taxon>Magnoliopsida</taxon>
        <taxon>eudicotyledons</taxon>
        <taxon>Gunneridae</taxon>
        <taxon>Pentapetalae</taxon>
        <taxon>rosids</taxon>
        <taxon>fabids</taxon>
        <taxon>Malpighiales</taxon>
        <taxon>Salicaceae</taxon>
        <taxon>Saliceae</taxon>
        <taxon>Populus</taxon>
    </lineage>
</organism>
<protein>
    <submittedName>
        <fullName evidence="2">Uncharacterized protein</fullName>
    </submittedName>
</protein>
<gene>
    <name evidence="2" type="ORF">D5086_0000292120</name>
</gene>
<evidence type="ECO:0000313" key="2">
    <source>
        <dbReference type="EMBL" id="TKR74745.1"/>
    </source>
</evidence>
<comment type="caution">
    <text evidence="2">The sequence shown here is derived from an EMBL/GenBank/DDBJ whole genome shotgun (WGS) entry which is preliminary data.</text>
</comment>
<evidence type="ECO:0000256" key="1">
    <source>
        <dbReference type="SAM" id="MobiDB-lite"/>
    </source>
</evidence>
<feature type="compositionally biased region" description="Basic and acidic residues" evidence="1">
    <location>
        <begin position="89"/>
        <end position="111"/>
    </location>
</feature>
<feature type="region of interest" description="Disordered" evidence="1">
    <location>
        <begin position="75"/>
        <end position="123"/>
    </location>
</feature>